<evidence type="ECO:0000313" key="2">
    <source>
        <dbReference type="Proteomes" id="UP000242015"/>
    </source>
</evidence>
<comment type="caution">
    <text evidence="1">The sequence shown here is derived from an EMBL/GenBank/DDBJ whole genome shotgun (WGS) entry which is preliminary data.</text>
</comment>
<evidence type="ECO:0000313" key="1">
    <source>
        <dbReference type="EMBL" id="PSO06913.1"/>
    </source>
</evidence>
<accession>A0A2R6C7Q9</accession>
<protein>
    <recommendedName>
        <fullName evidence="3">Type III-B CRISPR module-associated protein Cmr3</fullName>
    </recommendedName>
</protein>
<dbReference type="InterPro" id="IPR019117">
    <property type="entry name" value="CRISPR-assoc_protein_Cmr3"/>
</dbReference>
<dbReference type="Pfam" id="PF09700">
    <property type="entry name" value="Cas_Cmr3"/>
    <property type="match status" value="1"/>
</dbReference>
<proteinExistence type="predicted"/>
<dbReference type="AlphaFoldDB" id="A0A2R6C7Q9"/>
<name>A0A2R6C7Q9_9ARCH</name>
<organism evidence="1 2">
    <name type="scientific">Candidatus Marsarchaeota G2 archaeon BE_D</name>
    <dbReference type="NCBI Taxonomy" id="1978158"/>
    <lineage>
        <taxon>Archaea</taxon>
        <taxon>Candidatus Marsarchaeota</taxon>
        <taxon>Candidatus Marsarchaeota group 2</taxon>
    </lineage>
</organism>
<dbReference type="Proteomes" id="UP000242015">
    <property type="component" value="Unassembled WGS sequence"/>
</dbReference>
<reference evidence="1 2" key="1">
    <citation type="submission" date="2017-04" db="EMBL/GenBank/DDBJ databases">
        <title>Novel microbial lineages endemic to geothermal iron-oxide mats fill important gaps in the evolutionary history of Archaea.</title>
        <authorList>
            <person name="Jay Z.J."/>
            <person name="Beam J.P."/>
            <person name="Dlakic M."/>
            <person name="Rusch D.B."/>
            <person name="Kozubal M.A."/>
            <person name="Inskeep W.P."/>
        </authorList>
    </citation>
    <scope>NUCLEOTIDE SEQUENCE [LARGE SCALE GENOMIC DNA]</scope>
    <source>
        <strain evidence="1">BE_D</strain>
    </source>
</reference>
<dbReference type="EMBL" id="NEXF01000367">
    <property type="protein sequence ID" value="PSO06913.1"/>
    <property type="molecule type" value="Genomic_DNA"/>
</dbReference>
<gene>
    <name evidence="1" type="ORF">B9Q04_13620</name>
</gene>
<evidence type="ECO:0008006" key="3">
    <source>
        <dbReference type="Google" id="ProtNLM"/>
    </source>
</evidence>
<sequence>MKSILFRVVEPMMFRGASEFAPTSRGPQAGAWSKPLPPPSTLAGALATLVLEYTGRNPPVGDPSKWYEEVVDILGGNPLLRGPFLDKQGNIYLQYKKGIVAFRELLEILRNGGLCESTERLSKAAKEHTLSYVNAVGITIKDETKTTLTGLIYSAAMVDYSKLGKRVGPGARILLEVHRTTEPLQKTLQKPKIIRLGGEGRLIQVLANEAHPLTEQLNTLKQETNTLRLYVATPMLFKATPKLLTKEKTKLDNTQPLTHTLKHQLDEQLNMPTLKADSIKIEGTIGILGGFSLAKPARKPIYASLQPGSIIELTRSAPYTTQEYHELYTEGLGLFRNIGYGTVIPIPLENAK</sequence>